<dbReference type="RefSeq" id="XP_025343992.1">
    <property type="nucleotide sequence ID" value="XM_025486442.1"/>
</dbReference>
<dbReference type="PANTHER" id="PTHR15615">
    <property type="match status" value="1"/>
</dbReference>
<feature type="compositionally biased region" description="Low complexity" evidence="1">
    <location>
        <begin position="38"/>
        <end position="47"/>
    </location>
</feature>
<dbReference type="OrthoDB" id="337735at2759"/>
<evidence type="ECO:0000256" key="1">
    <source>
        <dbReference type="SAM" id="MobiDB-lite"/>
    </source>
</evidence>
<dbReference type="AlphaFoldDB" id="A0A2V1AYY9"/>
<organism evidence="2 3">
    <name type="scientific">Candidozyma haemuli</name>
    <dbReference type="NCBI Taxonomy" id="45357"/>
    <lineage>
        <taxon>Eukaryota</taxon>
        <taxon>Fungi</taxon>
        <taxon>Dikarya</taxon>
        <taxon>Ascomycota</taxon>
        <taxon>Saccharomycotina</taxon>
        <taxon>Pichiomycetes</taxon>
        <taxon>Metschnikowiaceae</taxon>
        <taxon>Candidozyma</taxon>
    </lineage>
</organism>
<proteinExistence type="predicted"/>
<dbReference type="GO" id="GO:0000307">
    <property type="term" value="C:cyclin-dependent protein kinase holoenzyme complex"/>
    <property type="evidence" value="ECO:0007669"/>
    <property type="project" value="TreeGrafter"/>
</dbReference>
<dbReference type="PANTHER" id="PTHR15615:SF117">
    <property type="entry name" value="PHO85 CYCLIN PHO80"/>
    <property type="match status" value="1"/>
</dbReference>
<sequence length="415" mass="47084">MSTTTSTRTTPSFDPTSVSPRIRPSPIAHIPRDGFGYGSRYGSRTSSISNGSDGTRTPRKRKIASPKTAFRDIDPFLAQYLKPSVNDRHVSYFKSLEKHTKVRGYDFYSQYFNKSTVPESPAQISNLRGVIKERRRVVSPLCRQVPTDIYDQDSMSEDDDEDDDEDEVIISKGQRRRKSTGESVSPGPTSKKPHSQVFTARLPSDFMKCSIDDLINLIYRMLQSLISLNDKSVPAVVSNPGSADESDLTAEEKKKLLTRFHSRTPPAISIETYLARLTKFNNFTQATLLTTIYYIDLLSHNYQPYFTLNSWTVHRFLLVATMLAQKSLEDFFYTNDHYAKVGGVALTELNCLELDFLTRVNWKLVPAKQMADNTTSIRYSKQVLDLYYEQLISLMGSNVSENNNIVYKLAAAEHI</sequence>
<evidence type="ECO:0000313" key="2">
    <source>
        <dbReference type="EMBL" id="PVH23052.1"/>
    </source>
</evidence>
<dbReference type="InterPro" id="IPR013922">
    <property type="entry name" value="Cyclin_PHO80-like"/>
</dbReference>
<keyword evidence="3" id="KW-1185">Reference proteome</keyword>
<dbReference type="InterPro" id="IPR036915">
    <property type="entry name" value="Cyclin-like_sf"/>
</dbReference>
<feature type="region of interest" description="Disordered" evidence="1">
    <location>
        <begin position="1"/>
        <end position="66"/>
    </location>
</feature>
<dbReference type="GO" id="GO:0005634">
    <property type="term" value="C:nucleus"/>
    <property type="evidence" value="ECO:0007669"/>
    <property type="project" value="TreeGrafter"/>
</dbReference>
<dbReference type="GO" id="GO:0016538">
    <property type="term" value="F:cyclin-dependent protein serine/threonine kinase regulator activity"/>
    <property type="evidence" value="ECO:0007669"/>
    <property type="project" value="TreeGrafter"/>
</dbReference>
<reference evidence="2 3" key="1">
    <citation type="submission" date="2017-12" db="EMBL/GenBank/DDBJ databases">
        <title>Genome Sequence of a Multidrug-Resistant Candida haemulonii Isolate from a Patient with Chronic Leg Ulcers in Israel.</title>
        <authorList>
            <person name="Chow N.A."/>
            <person name="Gade L."/>
            <person name="Batra D."/>
            <person name="Rowe L.A."/>
            <person name="Ben-Ami R."/>
            <person name="Loparev V.N."/>
            <person name="Litvintseva A.P."/>
        </authorList>
    </citation>
    <scope>NUCLEOTIDE SEQUENCE [LARGE SCALE GENOMIC DNA]</scope>
    <source>
        <strain evidence="2 3">B11899</strain>
    </source>
</reference>
<evidence type="ECO:0000313" key="3">
    <source>
        <dbReference type="Proteomes" id="UP000244309"/>
    </source>
</evidence>
<dbReference type="Pfam" id="PF08613">
    <property type="entry name" value="Cyclin"/>
    <property type="match status" value="1"/>
</dbReference>
<dbReference type="SUPFAM" id="SSF47954">
    <property type="entry name" value="Cyclin-like"/>
    <property type="match status" value="1"/>
</dbReference>
<protein>
    <recommendedName>
        <fullName evidence="4">Cyclin-domain-containing protein</fullName>
    </recommendedName>
</protein>
<feature type="compositionally biased region" description="Low complexity" evidence="1">
    <location>
        <begin position="1"/>
        <end position="17"/>
    </location>
</feature>
<accession>A0A2V1AYY9</accession>
<dbReference type="CDD" id="cd20558">
    <property type="entry name" value="CYCLIN_ScPCL7-like"/>
    <property type="match status" value="1"/>
</dbReference>
<dbReference type="Proteomes" id="UP000244309">
    <property type="component" value="Unassembled WGS sequence"/>
</dbReference>
<feature type="compositionally biased region" description="Acidic residues" evidence="1">
    <location>
        <begin position="150"/>
        <end position="168"/>
    </location>
</feature>
<name>A0A2V1AYY9_9ASCO</name>
<feature type="region of interest" description="Disordered" evidence="1">
    <location>
        <begin position="148"/>
        <end position="195"/>
    </location>
</feature>
<dbReference type="VEuPathDB" id="FungiDB:CXQ85_002778"/>
<dbReference type="STRING" id="45357.A0A2V1AYY9"/>
<dbReference type="Gene3D" id="1.10.472.10">
    <property type="entry name" value="Cyclin-like"/>
    <property type="match status" value="1"/>
</dbReference>
<gene>
    <name evidence="2" type="ORF">CXQ85_002778</name>
</gene>
<dbReference type="EMBL" id="PKFO01000010">
    <property type="protein sequence ID" value="PVH23052.1"/>
    <property type="molecule type" value="Genomic_DNA"/>
</dbReference>
<comment type="caution">
    <text evidence="2">The sequence shown here is derived from an EMBL/GenBank/DDBJ whole genome shotgun (WGS) entry which is preliminary data.</text>
</comment>
<dbReference type="GO" id="GO:0019901">
    <property type="term" value="F:protein kinase binding"/>
    <property type="evidence" value="ECO:0007669"/>
    <property type="project" value="InterPro"/>
</dbReference>
<dbReference type="GeneID" id="37008109"/>
<evidence type="ECO:0008006" key="4">
    <source>
        <dbReference type="Google" id="ProtNLM"/>
    </source>
</evidence>